<gene>
    <name evidence="2" type="ORF">E2C01_019012</name>
</gene>
<keyword evidence="1" id="KW-0472">Membrane</keyword>
<organism evidence="2 3">
    <name type="scientific">Portunus trituberculatus</name>
    <name type="common">Swimming crab</name>
    <name type="synonym">Neptunus trituberculatus</name>
    <dbReference type="NCBI Taxonomy" id="210409"/>
    <lineage>
        <taxon>Eukaryota</taxon>
        <taxon>Metazoa</taxon>
        <taxon>Ecdysozoa</taxon>
        <taxon>Arthropoda</taxon>
        <taxon>Crustacea</taxon>
        <taxon>Multicrustacea</taxon>
        <taxon>Malacostraca</taxon>
        <taxon>Eumalacostraca</taxon>
        <taxon>Eucarida</taxon>
        <taxon>Decapoda</taxon>
        <taxon>Pleocyemata</taxon>
        <taxon>Brachyura</taxon>
        <taxon>Eubrachyura</taxon>
        <taxon>Portunoidea</taxon>
        <taxon>Portunidae</taxon>
        <taxon>Portuninae</taxon>
        <taxon>Portunus</taxon>
    </lineage>
</organism>
<dbReference type="AlphaFoldDB" id="A0A5B7DWT3"/>
<evidence type="ECO:0000256" key="1">
    <source>
        <dbReference type="SAM" id="Phobius"/>
    </source>
</evidence>
<evidence type="ECO:0000313" key="2">
    <source>
        <dbReference type="EMBL" id="MPC25888.1"/>
    </source>
</evidence>
<keyword evidence="1" id="KW-0812">Transmembrane</keyword>
<keyword evidence="1" id="KW-1133">Transmembrane helix</keyword>
<accession>A0A5B7DWT3</accession>
<reference evidence="2 3" key="1">
    <citation type="submission" date="2019-05" db="EMBL/GenBank/DDBJ databases">
        <title>Another draft genome of Portunus trituberculatus and its Hox gene families provides insights of decapod evolution.</title>
        <authorList>
            <person name="Jeong J.-H."/>
            <person name="Song I."/>
            <person name="Kim S."/>
            <person name="Choi T."/>
            <person name="Kim D."/>
            <person name="Ryu S."/>
            <person name="Kim W."/>
        </authorList>
    </citation>
    <scope>NUCLEOTIDE SEQUENCE [LARGE SCALE GENOMIC DNA]</scope>
    <source>
        <tissue evidence="2">Muscle</tissue>
    </source>
</reference>
<dbReference type="Proteomes" id="UP000324222">
    <property type="component" value="Unassembled WGS sequence"/>
</dbReference>
<sequence>MPISFFLVTPVSPTMLLTCFLVINCHLLQYPGLSPLSFSEFLPLP</sequence>
<name>A0A5B7DWT3_PORTR</name>
<proteinExistence type="predicted"/>
<feature type="transmembrane region" description="Helical" evidence="1">
    <location>
        <begin position="6"/>
        <end position="28"/>
    </location>
</feature>
<dbReference type="EMBL" id="VSRR010001523">
    <property type="protein sequence ID" value="MPC25888.1"/>
    <property type="molecule type" value="Genomic_DNA"/>
</dbReference>
<comment type="caution">
    <text evidence="2">The sequence shown here is derived from an EMBL/GenBank/DDBJ whole genome shotgun (WGS) entry which is preliminary data.</text>
</comment>
<protein>
    <submittedName>
        <fullName evidence="2">Uncharacterized protein</fullName>
    </submittedName>
</protein>
<keyword evidence="3" id="KW-1185">Reference proteome</keyword>
<evidence type="ECO:0000313" key="3">
    <source>
        <dbReference type="Proteomes" id="UP000324222"/>
    </source>
</evidence>